<keyword evidence="2" id="KW-0132">Cell division</keyword>
<dbReference type="Pfam" id="PF03775">
    <property type="entry name" value="MinC_C"/>
    <property type="match status" value="1"/>
</dbReference>
<keyword evidence="3" id="KW-0717">Septation</keyword>
<name>A0A1X7QIG5_LATCU</name>
<feature type="domain" description="Septum formation inhibitor MinC C-terminal" evidence="6">
    <location>
        <begin position="108"/>
        <end position="184"/>
    </location>
</feature>
<reference evidence="8 9" key="1">
    <citation type="submission" date="2017-07" db="EMBL/GenBank/DDBJ databases">
        <title>Lactobacillus curvatus MRS6 whole genome.</title>
        <authorList>
            <person name="Jans C."/>
            <person name="Lagler S."/>
            <person name="Lacroix C."/>
            <person name="Meile L."/>
            <person name="Stevens M.J.A."/>
        </authorList>
    </citation>
    <scope>NUCLEOTIDE SEQUENCE [LARGE SCALE GENOMIC DNA]</scope>
    <source>
        <strain evidence="8 9">MRS6</strain>
    </source>
</reference>
<dbReference type="Pfam" id="PF22642">
    <property type="entry name" value="MinC_N_1"/>
    <property type="match status" value="1"/>
</dbReference>
<dbReference type="SUPFAM" id="SSF63848">
    <property type="entry name" value="Cell-division inhibitor MinC, C-terminal domain"/>
    <property type="match status" value="1"/>
</dbReference>
<proteinExistence type="inferred from homology"/>
<sequence>MDAVTLRGRKEGFELNIDAGADFDQALVALAELLNKIRLEQPQLGSDQIELELTTGRRLLNDAQKQALATVFEQFPEFNVTSIQSEVMTIEQAEIDRRENSIHVEPNVLRSGQEVNYVGDVLFVGNLHQGATLKATGSIFVLGEVAGIVHAGFPDNAEAVVAGDLSHALQLRIADAVEILDHKKTPFTAQSVSFINDLHVIDYGELTDLKQINPKLYRKMKEQ</sequence>
<dbReference type="GO" id="GO:0000902">
    <property type="term" value="P:cell morphogenesis"/>
    <property type="evidence" value="ECO:0007669"/>
    <property type="project" value="InterPro"/>
</dbReference>
<dbReference type="GO" id="GO:0000917">
    <property type="term" value="P:division septum assembly"/>
    <property type="evidence" value="ECO:0007669"/>
    <property type="project" value="UniProtKB-KW"/>
</dbReference>
<evidence type="ECO:0000313" key="8">
    <source>
        <dbReference type="EMBL" id="ASN60067.1"/>
    </source>
</evidence>
<evidence type="ECO:0000313" key="9">
    <source>
        <dbReference type="Proteomes" id="UP000199749"/>
    </source>
</evidence>
<comment type="similarity">
    <text evidence="1">Belongs to the MinC family.</text>
</comment>
<evidence type="ECO:0000256" key="4">
    <source>
        <dbReference type="ARBA" id="ARBA00023306"/>
    </source>
</evidence>
<dbReference type="InterPro" id="IPR016098">
    <property type="entry name" value="CAP/MinC_C"/>
</dbReference>
<gene>
    <name evidence="8" type="ORF">CG419_05220</name>
</gene>
<protein>
    <submittedName>
        <fullName evidence="8">Septation inhibitor protein</fullName>
    </submittedName>
</protein>
<dbReference type="InterPro" id="IPR036145">
    <property type="entry name" value="MinC_C_sf"/>
</dbReference>
<evidence type="ECO:0000259" key="6">
    <source>
        <dbReference type="Pfam" id="PF03775"/>
    </source>
</evidence>
<dbReference type="InterPro" id="IPR005526">
    <property type="entry name" value="Septum_form_inhib_MinC_C"/>
</dbReference>
<dbReference type="Gene3D" id="2.160.20.70">
    <property type="match status" value="1"/>
</dbReference>
<evidence type="ECO:0000259" key="7">
    <source>
        <dbReference type="Pfam" id="PF22642"/>
    </source>
</evidence>
<dbReference type="RefSeq" id="WP_076801750.1">
    <property type="nucleotide sequence ID" value="NZ_CBCPHQ010000004.1"/>
</dbReference>
<dbReference type="Gene3D" id="3.30.160.540">
    <property type="match status" value="1"/>
</dbReference>
<evidence type="ECO:0000256" key="1">
    <source>
        <dbReference type="ARBA" id="ARBA00006291"/>
    </source>
</evidence>
<accession>A0A1X7QIG5</accession>
<dbReference type="PANTHER" id="PTHR34108:SF1">
    <property type="entry name" value="SEPTUM SITE-DETERMINING PROTEIN MINC"/>
    <property type="match status" value="1"/>
</dbReference>
<feature type="domain" description="Septum site-determining protein MinC N-terminal" evidence="7">
    <location>
        <begin position="4"/>
        <end position="83"/>
    </location>
</feature>
<comment type="subunit">
    <text evidence="5">Interacts with MinD and FtsZ.</text>
</comment>
<evidence type="ECO:0000256" key="3">
    <source>
        <dbReference type="ARBA" id="ARBA00023210"/>
    </source>
</evidence>
<dbReference type="GO" id="GO:1901891">
    <property type="term" value="P:regulation of cell septum assembly"/>
    <property type="evidence" value="ECO:0007669"/>
    <property type="project" value="InterPro"/>
</dbReference>
<dbReference type="AlphaFoldDB" id="A0A1X7QIG5"/>
<organism evidence="8 9">
    <name type="scientific">Latilactobacillus curvatus</name>
    <name type="common">Lactobacillus curvatus</name>
    <dbReference type="NCBI Taxonomy" id="28038"/>
    <lineage>
        <taxon>Bacteria</taxon>
        <taxon>Bacillati</taxon>
        <taxon>Bacillota</taxon>
        <taxon>Bacilli</taxon>
        <taxon>Lactobacillales</taxon>
        <taxon>Lactobacillaceae</taxon>
        <taxon>Latilactobacillus</taxon>
    </lineage>
</organism>
<dbReference type="InterPro" id="IPR013033">
    <property type="entry name" value="MinC"/>
</dbReference>
<dbReference type="PANTHER" id="PTHR34108">
    <property type="entry name" value="SEPTUM SITE-DETERMINING PROTEIN MINC"/>
    <property type="match status" value="1"/>
</dbReference>
<dbReference type="InterPro" id="IPR055219">
    <property type="entry name" value="MinC_N_1"/>
</dbReference>
<evidence type="ECO:0000256" key="2">
    <source>
        <dbReference type="ARBA" id="ARBA00022618"/>
    </source>
</evidence>
<evidence type="ECO:0000256" key="5">
    <source>
        <dbReference type="ARBA" id="ARBA00046874"/>
    </source>
</evidence>
<dbReference type="EMBL" id="CP022474">
    <property type="protein sequence ID" value="ASN60067.1"/>
    <property type="molecule type" value="Genomic_DNA"/>
</dbReference>
<dbReference type="Proteomes" id="UP000199749">
    <property type="component" value="Chromosome"/>
</dbReference>
<keyword evidence="4" id="KW-0131">Cell cycle</keyword>